<dbReference type="RefSeq" id="WP_097779548.1">
    <property type="nucleotide sequence ID" value="NZ_NMTZ01000019.1"/>
</dbReference>
<dbReference type="InterPro" id="IPR036097">
    <property type="entry name" value="HisK_dim/P_sf"/>
</dbReference>
<dbReference type="PANTHER" id="PTHR43047">
    <property type="entry name" value="TWO-COMPONENT HISTIDINE PROTEIN KINASE"/>
    <property type="match status" value="1"/>
</dbReference>
<keyword evidence="4 9" id="KW-0597">Phosphoprotein</keyword>
<dbReference type="CDD" id="cd17546">
    <property type="entry name" value="REC_hyHK_CKI1_RcsC-like"/>
    <property type="match status" value="1"/>
</dbReference>
<dbReference type="SUPFAM" id="SSF47384">
    <property type="entry name" value="Homodimeric domain of signal transducing histidine kinase"/>
    <property type="match status" value="1"/>
</dbReference>
<evidence type="ECO:0000256" key="5">
    <source>
        <dbReference type="ARBA" id="ARBA00022679"/>
    </source>
</evidence>
<dbReference type="GO" id="GO:0005886">
    <property type="term" value="C:plasma membrane"/>
    <property type="evidence" value="ECO:0007669"/>
    <property type="project" value="TreeGrafter"/>
</dbReference>
<evidence type="ECO:0000256" key="2">
    <source>
        <dbReference type="ARBA" id="ARBA00012438"/>
    </source>
</evidence>
<dbReference type="CDD" id="cd16922">
    <property type="entry name" value="HATPase_EvgS-ArcB-TorS-like"/>
    <property type="match status" value="1"/>
</dbReference>
<dbReference type="SMART" id="SM00448">
    <property type="entry name" value="REC"/>
    <property type="match status" value="1"/>
</dbReference>
<proteinExistence type="predicted"/>
<dbReference type="PROSITE" id="PS50110">
    <property type="entry name" value="RESPONSE_REGULATORY"/>
    <property type="match status" value="1"/>
</dbReference>
<evidence type="ECO:0000259" key="10">
    <source>
        <dbReference type="PROSITE" id="PS50109"/>
    </source>
</evidence>
<evidence type="ECO:0000256" key="6">
    <source>
        <dbReference type="ARBA" id="ARBA00022777"/>
    </source>
</evidence>
<dbReference type="Proteomes" id="UP000220480">
    <property type="component" value="Unassembled WGS sequence"/>
</dbReference>
<dbReference type="EMBL" id="NMTZ01000019">
    <property type="protein sequence ID" value="PDX84007.1"/>
    <property type="molecule type" value="Genomic_DNA"/>
</dbReference>
<evidence type="ECO:0000256" key="8">
    <source>
        <dbReference type="ARBA" id="ARBA00024867"/>
    </source>
</evidence>
<evidence type="ECO:0000256" key="4">
    <source>
        <dbReference type="ARBA" id="ARBA00022553"/>
    </source>
</evidence>
<name>A0A2A7AXW3_9FIRM</name>
<dbReference type="EC" id="2.7.13.3" evidence="2"/>
<evidence type="ECO:0000256" key="3">
    <source>
        <dbReference type="ARBA" id="ARBA00018672"/>
    </source>
</evidence>
<comment type="function">
    <text evidence="8">May play the central regulatory role in sporulation. It may be an element of the effector pathway responsible for the activation of sporulation genes in response to nutritional stress. Spo0A may act in concert with spo0H (a sigma factor) to control the expression of some genes that are critical to the sporulation process.</text>
</comment>
<keyword evidence="7" id="KW-0902">Two-component regulatory system</keyword>
<accession>A0A2A7AXW3</accession>
<comment type="caution">
    <text evidence="12">The sequence shown here is derived from an EMBL/GenBank/DDBJ whole genome shotgun (WGS) entry which is preliminary data.</text>
</comment>
<feature type="modified residue" description="4-aspartylphosphate" evidence="9">
    <location>
        <position position="661"/>
    </location>
</feature>
<dbReference type="AlphaFoldDB" id="A0A2A7AXW3"/>
<dbReference type="Pfam" id="PF00072">
    <property type="entry name" value="Response_reg"/>
    <property type="match status" value="1"/>
</dbReference>
<dbReference type="InterPro" id="IPR001789">
    <property type="entry name" value="Sig_transdc_resp-reg_receiver"/>
</dbReference>
<dbReference type="Pfam" id="PF02518">
    <property type="entry name" value="HATPase_c"/>
    <property type="match status" value="1"/>
</dbReference>
<dbReference type="InterPro" id="IPR004358">
    <property type="entry name" value="Sig_transdc_His_kin-like_C"/>
</dbReference>
<dbReference type="SUPFAM" id="SSF52172">
    <property type="entry name" value="CheY-like"/>
    <property type="match status" value="1"/>
</dbReference>
<dbReference type="PROSITE" id="PS50109">
    <property type="entry name" value="HIS_KIN"/>
    <property type="match status" value="1"/>
</dbReference>
<reference evidence="12 13" key="1">
    <citation type="journal article" date="2017" name="Front. Microbiol.">
        <title>New Insights into the Diversity of the Genus Faecalibacterium.</title>
        <authorList>
            <person name="Benevides L."/>
            <person name="Burman S."/>
            <person name="Martin R."/>
            <person name="Robert V."/>
            <person name="Thomas M."/>
            <person name="Miquel S."/>
            <person name="Chain F."/>
            <person name="Sokol H."/>
            <person name="Bermudez-Humaran L.G."/>
            <person name="Morrison M."/>
            <person name="Langella P."/>
            <person name="Azevedo V.A."/>
            <person name="Chatel J.M."/>
            <person name="Soares S."/>
        </authorList>
    </citation>
    <scope>NUCLEOTIDE SEQUENCE [LARGE SCALE GENOMIC DNA]</scope>
    <source>
        <strain evidence="12 13">CNCM I 4644</strain>
    </source>
</reference>
<evidence type="ECO:0000256" key="1">
    <source>
        <dbReference type="ARBA" id="ARBA00000085"/>
    </source>
</evidence>
<dbReference type="Pfam" id="PF00512">
    <property type="entry name" value="HisKA"/>
    <property type="match status" value="1"/>
</dbReference>
<dbReference type="InterPro" id="IPR036890">
    <property type="entry name" value="HATPase_C_sf"/>
</dbReference>
<dbReference type="InterPro" id="IPR003594">
    <property type="entry name" value="HATPase_dom"/>
</dbReference>
<protein>
    <recommendedName>
        <fullName evidence="3">Stage 0 sporulation protein A homolog</fullName>
        <ecNumber evidence="2">2.7.13.3</ecNumber>
    </recommendedName>
</protein>
<dbReference type="Gene3D" id="3.40.50.2300">
    <property type="match status" value="1"/>
</dbReference>
<dbReference type="SUPFAM" id="SSF55874">
    <property type="entry name" value="ATPase domain of HSP90 chaperone/DNA topoisomerase II/histidine kinase"/>
    <property type="match status" value="1"/>
</dbReference>
<feature type="domain" description="Response regulatory" evidence="11">
    <location>
        <begin position="609"/>
        <end position="730"/>
    </location>
</feature>
<evidence type="ECO:0000313" key="12">
    <source>
        <dbReference type="EMBL" id="PDX84007.1"/>
    </source>
</evidence>
<dbReference type="InterPro" id="IPR003661">
    <property type="entry name" value="HisK_dim/P_dom"/>
</dbReference>
<keyword evidence="6 12" id="KW-0418">Kinase</keyword>
<dbReference type="InterPro" id="IPR005467">
    <property type="entry name" value="His_kinase_dom"/>
</dbReference>
<feature type="domain" description="Histidine kinase" evidence="10">
    <location>
        <begin position="364"/>
        <end position="587"/>
    </location>
</feature>
<dbReference type="Gene3D" id="1.10.287.130">
    <property type="match status" value="1"/>
</dbReference>
<evidence type="ECO:0000259" key="11">
    <source>
        <dbReference type="PROSITE" id="PS50110"/>
    </source>
</evidence>
<evidence type="ECO:0000256" key="7">
    <source>
        <dbReference type="ARBA" id="ARBA00023012"/>
    </source>
</evidence>
<dbReference type="GO" id="GO:0000155">
    <property type="term" value="F:phosphorelay sensor kinase activity"/>
    <property type="evidence" value="ECO:0007669"/>
    <property type="project" value="InterPro"/>
</dbReference>
<dbReference type="InterPro" id="IPR011006">
    <property type="entry name" value="CheY-like_superfamily"/>
</dbReference>
<dbReference type="SMART" id="SM00388">
    <property type="entry name" value="HisKA"/>
    <property type="match status" value="1"/>
</dbReference>
<evidence type="ECO:0000313" key="13">
    <source>
        <dbReference type="Proteomes" id="UP000220480"/>
    </source>
</evidence>
<dbReference type="SMART" id="SM00387">
    <property type="entry name" value="HATPase_c"/>
    <property type="match status" value="1"/>
</dbReference>
<dbReference type="CDD" id="cd00082">
    <property type="entry name" value="HisKA"/>
    <property type="match status" value="1"/>
</dbReference>
<dbReference type="Gene3D" id="3.30.565.10">
    <property type="entry name" value="Histidine kinase-like ATPase, C-terminal domain"/>
    <property type="match status" value="1"/>
</dbReference>
<sequence>MRDGMEKSQSVFNRKQFIIVCALAGLLLLGGVLGLSAHSDLQNAEKQFEDTISYVKEQCTDYDNLNLATEAKSLMRMMENAQHLCSEIARDQQENPGRVLDDAAMEEYLQDYTLSGILVLSAEGKILCGASQDGRVSDPQIREQMEKELAGSIVLKVADHPEQIYAGRTEKEDSSYVDTAACARKDGDGVLVVYYRTTAEYVRNYSLSYQNCVQGYNPAVDGTIVVTRGDRIVASNDTALLDTTVDENPTLSALKARSTDGGVIHVHSTTGQQYAYGIVGQGRSFYIYVYRPEQEVYVSTMRNVSMAAFAYMVVLFLLQLLRGKTDQRYREQQLRREQEYQKTLKAAALKAESANLAKTEFLQRMSHDIRTPINGIRGMVEIGDRCPEDMARQADCRKKIWEASTLLLELVNEVLDMGKLESGEVVLENVPFDLPELMHEITDVLEKQAAERGIVLHREYGRLPHPRLVGSPLHVKRLLMNVLSNAIKYNREKGRVMLDCFELSSNGDKAQICFVCADTGIGMSEEFQKRMFEPFTQENAGARSVYGGTGLGMSIAKSLVDKMGGTIGVESKQGVGTTYTITLPFAIDNTATEEPERQQTDLTVLQGRRMLLAEDNALNMEIMEFLLNDVGVKVTKAADGQQAVEAFAASPLGGFDAILMDVMMPVRDGHEATRAIRAMDRPDAKTIPIFAMTANAFTEDRRKALESGMNEHLSKPIDPDALYRLLVKYLTDPKSNL</sequence>
<keyword evidence="5" id="KW-0808">Transferase</keyword>
<comment type="catalytic activity">
    <reaction evidence="1">
        <text>ATP + protein L-histidine = ADP + protein N-phospho-L-histidine.</text>
        <dbReference type="EC" id="2.7.13.3"/>
    </reaction>
</comment>
<organism evidence="12 13">
    <name type="scientific">Faecalibacterium prausnitzii</name>
    <dbReference type="NCBI Taxonomy" id="853"/>
    <lineage>
        <taxon>Bacteria</taxon>
        <taxon>Bacillati</taxon>
        <taxon>Bacillota</taxon>
        <taxon>Clostridia</taxon>
        <taxon>Eubacteriales</taxon>
        <taxon>Oscillospiraceae</taxon>
        <taxon>Faecalibacterium</taxon>
    </lineage>
</organism>
<dbReference type="GO" id="GO:0009927">
    <property type="term" value="F:histidine phosphotransfer kinase activity"/>
    <property type="evidence" value="ECO:0007669"/>
    <property type="project" value="TreeGrafter"/>
</dbReference>
<gene>
    <name evidence="12" type="ORF">CGS59_08060</name>
</gene>
<dbReference type="PANTHER" id="PTHR43047:SF72">
    <property type="entry name" value="OSMOSENSING HISTIDINE PROTEIN KINASE SLN1"/>
    <property type="match status" value="1"/>
</dbReference>
<evidence type="ECO:0000256" key="9">
    <source>
        <dbReference type="PROSITE-ProRule" id="PRU00169"/>
    </source>
</evidence>
<dbReference type="PRINTS" id="PR00344">
    <property type="entry name" value="BCTRLSENSOR"/>
</dbReference>